<protein>
    <submittedName>
        <fullName evidence="1">Uncharacterized protein</fullName>
    </submittedName>
</protein>
<organism evidence="1 2">
    <name type="scientific">Trachymyrmex septentrionalis</name>
    <dbReference type="NCBI Taxonomy" id="34720"/>
    <lineage>
        <taxon>Eukaryota</taxon>
        <taxon>Metazoa</taxon>
        <taxon>Ecdysozoa</taxon>
        <taxon>Arthropoda</taxon>
        <taxon>Hexapoda</taxon>
        <taxon>Insecta</taxon>
        <taxon>Pterygota</taxon>
        <taxon>Neoptera</taxon>
        <taxon>Endopterygota</taxon>
        <taxon>Hymenoptera</taxon>
        <taxon>Apocrita</taxon>
        <taxon>Aculeata</taxon>
        <taxon>Formicoidea</taxon>
        <taxon>Formicidae</taxon>
        <taxon>Myrmicinae</taxon>
        <taxon>Trachymyrmex</taxon>
    </lineage>
</organism>
<dbReference type="AlphaFoldDB" id="A0A195EZR5"/>
<sequence length="96" mass="11495">YNRPSFFVLIKKVDSRKEEKPPSNLEVFRKLSNLERKTAPKYKVMIYHSRNTWKLSFDTYIFRRGVIEEVPTYIKMEKIIEEANQYDNGKLSRCSG</sequence>
<proteinExistence type="predicted"/>
<feature type="non-terminal residue" evidence="1">
    <location>
        <position position="1"/>
    </location>
</feature>
<reference evidence="1 2" key="1">
    <citation type="submission" date="2016-03" db="EMBL/GenBank/DDBJ databases">
        <title>Trachymyrmex septentrionalis WGS genome.</title>
        <authorList>
            <person name="Nygaard S."/>
            <person name="Hu H."/>
            <person name="Boomsma J."/>
            <person name="Zhang G."/>
        </authorList>
    </citation>
    <scope>NUCLEOTIDE SEQUENCE [LARGE SCALE GENOMIC DNA]</scope>
    <source>
        <strain evidence="1">Tsep2-gDNA-1</strain>
        <tissue evidence="1">Whole body</tissue>
    </source>
</reference>
<name>A0A195EZR5_9HYME</name>
<evidence type="ECO:0000313" key="1">
    <source>
        <dbReference type="EMBL" id="KYN33369.1"/>
    </source>
</evidence>
<accession>A0A195EZR5</accession>
<gene>
    <name evidence="1" type="ORF">ALC56_12080</name>
</gene>
<evidence type="ECO:0000313" key="2">
    <source>
        <dbReference type="Proteomes" id="UP000078541"/>
    </source>
</evidence>
<dbReference type="Proteomes" id="UP000078541">
    <property type="component" value="Unassembled WGS sequence"/>
</dbReference>
<keyword evidence="2" id="KW-1185">Reference proteome</keyword>
<dbReference type="EMBL" id="KQ981905">
    <property type="protein sequence ID" value="KYN33369.1"/>
    <property type="molecule type" value="Genomic_DNA"/>
</dbReference>